<accession>A0A154L7R8</accession>
<dbReference type="AlphaFoldDB" id="A0A154L7R8"/>
<dbReference type="EMBL" id="LPVY01000005">
    <property type="protein sequence ID" value="KZB66741.1"/>
    <property type="molecule type" value="Genomic_DNA"/>
</dbReference>
<proteinExistence type="predicted"/>
<evidence type="ECO:0000313" key="2">
    <source>
        <dbReference type="Proteomes" id="UP000076335"/>
    </source>
</evidence>
<reference evidence="1 2" key="1">
    <citation type="submission" date="2015-12" db="EMBL/GenBank/DDBJ databases">
        <title>Genome sequence of Thalassospira lucentensis MCCC 1A02072.</title>
        <authorList>
            <person name="Lu L."/>
            <person name="Lai Q."/>
            <person name="Shao Z."/>
            <person name="Qian P."/>
        </authorList>
    </citation>
    <scope>NUCLEOTIDE SEQUENCE [LARGE SCALE GENOMIC DNA]</scope>
    <source>
        <strain evidence="1 2">MCCC 1A02072</strain>
    </source>
</reference>
<sequence>MKRFLLLPESRSLLQMRPNPANCDHLRARLDPAGLPGQMMRYVVHIVVGYNLAEFLSFAIRVSQSRSQNFLNG</sequence>
<dbReference type="Proteomes" id="UP000076335">
    <property type="component" value="Unassembled WGS sequence"/>
</dbReference>
<protein>
    <submittedName>
        <fullName evidence="1">Uncharacterized protein</fullName>
    </submittedName>
</protein>
<name>A0A154L7R8_9PROT</name>
<comment type="caution">
    <text evidence="1">The sequence shown here is derived from an EMBL/GenBank/DDBJ whole genome shotgun (WGS) entry which is preliminary data.</text>
</comment>
<organism evidence="1 2">
    <name type="scientific">Thalassospira lucentensis</name>
    <dbReference type="NCBI Taxonomy" id="168935"/>
    <lineage>
        <taxon>Bacteria</taxon>
        <taxon>Pseudomonadati</taxon>
        <taxon>Pseudomonadota</taxon>
        <taxon>Alphaproteobacteria</taxon>
        <taxon>Rhodospirillales</taxon>
        <taxon>Thalassospiraceae</taxon>
        <taxon>Thalassospira</taxon>
    </lineage>
</organism>
<evidence type="ECO:0000313" key="1">
    <source>
        <dbReference type="EMBL" id="KZB66741.1"/>
    </source>
</evidence>
<gene>
    <name evidence="1" type="ORF">AUP42_14500</name>
</gene>